<comment type="subcellular location">
    <subcellularLocation>
        <location evidence="1">Cell membrane</location>
        <topology evidence="1">Multi-pass membrane protein</topology>
    </subcellularLocation>
</comment>
<evidence type="ECO:0000256" key="2">
    <source>
        <dbReference type="ARBA" id="ARBA00022475"/>
    </source>
</evidence>
<evidence type="ECO:0000256" key="4">
    <source>
        <dbReference type="ARBA" id="ARBA00022989"/>
    </source>
</evidence>
<dbReference type="AlphaFoldDB" id="T0QI23"/>
<evidence type="ECO:0000259" key="6">
    <source>
        <dbReference type="Pfam" id="PF03458"/>
    </source>
</evidence>
<keyword evidence="4" id="KW-1133">Transmembrane helix</keyword>
<dbReference type="OMA" id="AIRDWRY"/>
<evidence type="ECO:0000313" key="8">
    <source>
        <dbReference type="Proteomes" id="UP000030762"/>
    </source>
</evidence>
<gene>
    <name evidence="7" type="ORF">SDRG_08156</name>
</gene>
<dbReference type="PANTHER" id="PTHR30506:SF3">
    <property type="entry name" value="UPF0126 INNER MEMBRANE PROTEIN YADS-RELATED"/>
    <property type="match status" value="1"/>
</dbReference>
<accession>T0QI23</accession>
<dbReference type="GO" id="GO:0005886">
    <property type="term" value="C:plasma membrane"/>
    <property type="evidence" value="ECO:0007669"/>
    <property type="project" value="UniProtKB-SubCell"/>
</dbReference>
<keyword evidence="5" id="KW-0472">Membrane</keyword>
<evidence type="ECO:0000256" key="3">
    <source>
        <dbReference type="ARBA" id="ARBA00022692"/>
    </source>
</evidence>
<evidence type="ECO:0000256" key="1">
    <source>
        <dbReference type="ARBA" id="ARBA00004651"/>
    </source>
</evidence>
<dbReference type="GeneID" id="19948883"/>
<organism evidence="7 8">
    <name type="scientific">Saprolegnia diclina (strain VS20)</name>
    <dbReference type="NCBI Taxonomy" id="1156394"/>
    <lineage>
        <taxon>Eukaryota</taxon>
        <taxon>Sar</taxon>
        <taxon>Stramenopiles</taxon>
        <taxon>Oomycota</taxon>
        <taxon>Saprolegniomycetes</taxon>
        <taxon>Saprolegniales</taxon>
        <taxon>Saprolegniaceae</taxon>
        <taxon>Saprolegnia</taxon>
    </lineage>
</organism>
<dbReference type="Proteomes" id="UP000030762">
    <property type="component" value="Unassembled WGS sequence"/>
</dbReference>
<feature type="domain" description="Glycine transporter" evidence="6">
    <location>
        <begin position="218"/>
        <end position="293"/>
    </location>
</feature>
<dbReference type="InParanoid" id="T0QI23"/>
<reference evidence="7 8" key="1">
    <citation type="submission" date="2012-04" db="EMBL/GenBank/DDBJ databases">
        <title>The Genome Sequence of Saprolegnia declina VS20.</title>
        <authorList>
            <consortium name="The Broad Institute Genome Sequencing Platform"/>
            <person name="Russ C."/>
            <person name="Nusbaum C."/>
            <person name="Tyler B."/>
            <person name="van West P."/>
            <person name="Dieguez-Uribeondo J."/>
            <person name="de Bruijn I."/>
            <person name="Tripathy S."/>
            <person name="Jiang R."/>
            <person name="Young S.K."/>
            <person name="Zeng Q."/>
            <person name="Gargeya S."/>
            <person name="Fitzgerald M."/>
            <person name="Haas B."/>
            <person name="Abouelleil A."/>
            <person name="Alvarado L."/>
            <person name="Arachchi H.M."/>
            <person name="Berlin A."/>
            <person name="Chapman S.B."/>
            <person name="Goldberg J."/>
            <person name="Griggs A."/>
            <person name="Gujja S."/>
            <person name="Hansen M."/>
            <person name="Howarth C."/>
            <person name="Imamovic A."/>
            <person name="Larimer J."/>
            <person name="McCowen C."/>
            <person name="Montmayeur A."/>
            <person name="Murphy C."/>
            <person name="Neiman D."/>
            <person name="Pearson M."/>
            <person name="Priest M."/>
            <person name="Roberts A."/>
            <person name="Saif S."/>
            <person name="Shea T."/>
            <person name="Sisk P."/>
            <person name="Sykes S."/>
            <person name="Wortman J."/>
            <person name="Nusbaum C."/>
            <person name="Birren B."/>
        </authorList>
    </citation>
    <scope>NUCLEOTIDE SEQUENCE [LARGE SCALE GENOMIC DNA]</scope>
    <source>
        <strain evidence="7 8">VS20</strain>
    </source>
</reference>
<dbReference type="eggNOG" id="ENOG502S0MY">
    <property type="taxonomic scope" value="Eukaryota"/>
</dbReference>
<proteinExistence type="predicted"/>
<protein>
    <recommendedName>
        <fullName evidence="6">Glycine transporter domain-containing protein</fullName>
    </recommendedName>
</protein>
<keyword evidence="3" id="KW-0812">Transmembrane</keyword>
<dbReference type="EMBL" id="JH767155">
    <property type="protein sequence ID" value="EQC34386.1"/>
    <property type="molecule type" value="Genomic_DNA"/>
</dbReference>
<dbReference type="PANTHER" id="PTHR30506">
    <property type="entry name" value="INNER MEMBRANE PROTEIN"/>
    <property type="match status" value="1"/>
</dbReference>
<dbReference type="VEuPathDB" id="FungiDB:SDRG_08156"/>
<dbReference type="RefSeq" id="XP_008612248.1">
    <property type="nucleotide sequence ID" value="XM_008614026.1"/>
</dbReference>
<evidence type="ECO:0000313" key="7">
    <source>
        <dbReference type="EMBL" id="EQC34386.1"/>
    </source>
</evidence>
<keyword evidence="8" id="KW-1185">Reference proteome</keyword>
<name>T0QI23_SAPDV</name>
<sequence>MTTTITRFLLSRRSSAACRPASLRGPLDLFAPPRHFRPLSSRSMPPQQTLSPLPMHHVISTPPLSAALKSPTETCHIDIGTPSLLASSTEVKPLPREGLPRWPGLRTPTGCLRSLDWFGTIVFATSGSLTAAMCGADLLGSIIIGTITAVGGGTLRDALVLNKQPFWVEEWEYLVMSALAATTAFYFWGDMRPGQEIVPGSGLTLKSADGGEGTAMEWGDAVGVGAFAVIGAMNGIRASSPMLVSALCGMMTSTFGGLTRDTLLGRPVRILHSYSDVYATVAFSSACLYLALRKAAPRYQGCRIFAAICLAVFLREQAWTHGWRLPFWAANSQRVMITTTDPRANGTSRA</sequence>
<evidence type="ECO:0000256" key="5">
    <source>
        <dbReference type="ARBA" id="ARBA00023136"/>
    </source>
</evidence>
<dbReference type="InterPro" id="IPR005115">
    <property type="entry name" value="Gly_transporter"/>
</dbReference>
<dbReference type="Pfam" id="PF03458">
    <property type="entry name" value="Gly_transporter"/>
    <property type="match status" value="2"/>
</dbReference>
<dbReference type="OrthoDB" id="76332at2759"/>
<feature type="domain" description="Glycine transporter" evidence="6">
    <location>
        <begin position="115"/>
        <end position="188"/>
    </location>
</feature>
<keyword evidence="2" id="KW-1003">Cell membrane</keyword>